<dbReference type="Pfam" id="PF15006">
    <property type="entry name" value="DUF4517"/>
    <property type="match status" value="1"/>
</dbReference>
<reference evidence="3 4" key="1">
    <citation type="journal article" date="2018" name="Nat. Ecol. Evol.">
        <title>Shark genomes provide insights into elasmobranch evolution and the origin of vertebrates.</title>
        <authorList>
            <person name="Hara Y"/>
            <person name="Yamaguchi K"/>
            <person name="Onimaru K"/>
            <person name="Kadota M"/>
            <person name="Koyanagi M"/>
            <person name="Keeley SD"/>
            <person name="Tatsumi K"/>
            <person name="Tanaka K"/>
            <person name="Motone F"/>
            <person name="Kageyama Y"/>
            <person name="Nozu R"/>
            <person name="Adachi N"/>
            <person name="Nishimura O"/>
            <person name="Nakagawa R"/>
            <person name="Tanegashima C"/>
            <person name="Kiyatake I"/>
            <person name="Matsumoto R"/>
            <person name="Murakumo K"/>
            <person name="Nishida K"/>
            <person name="Terakita A"/>
            <person name="Kuratani S"/>
            <person name="Sato K"/>
            <person name="Hyodo S Kuraku.S."/>
        </authorList>
    </citation>
    <scope>NUCLEOTIDE SEQUENCE [LARGE SCALE GENOMIC DNA]</scope>
</reference>
<organism evidence="3 4">
    <name type="scientific">Scyliorhinus torazame</name>
    <name type="common">Cloudy catshark</name>
    <name type="synonym">Catulus torazame</name>
    <dbReference type="NCBI Taxonomy" id="75743"/>
    <lineage>
        <taxon>Eukaryota</taxon>
        <taxon>Metazoa</taxon>
        <taxon>Chordata</taxon>
        <taxon>Craniata</taxon>
        <taxon>Vertebrata</taxon>
        <taxon>Chondrichthyes</taxon>
        <taxon>Elasmobranchii</taxon>
        <taxon>Galeomorphii</taxon>
        <taxon>Galeoidea</taxon>
        <taxon>Carcharhiniformes</taxon>
        <taxon>Scyliorhinidae</taxon>
        <taxon>Scyliorhinus</taxon>
    </lineage>
</organism>
<proteinExistence type="inferred from homology"/>
<dbReference type="OrthoDB" id="6246153at2759"/>
<evidence type="ECO:0000256" key="1">
    <source>
        <dbReference type="ARBA" id="ARBA00035018"/>
    </source>
</evidence>
<dbReference type="PANTHER" id="PTHR13287">
    <property type="entry name" value="ADIPOSE-SECRETED SIGNALING PROTEIN"/>
    <property type="match status" value="1"/>
</dbReference>
<dbReference type="PANTHER" id="PTHR13287:SF2">
    <property type="entry name" value="ADIPOSE-SECRETED SIGNALING PROTEIN"/>
    <property type="match status" value="1"/>
</dbReference>
<keyword evidence="4" id="KW-1185">Reference proteome</keyword>
<gene>
    <name evidence="3" type="ORF">scyTo_0009170</name>
</gene>
<evidence type="ECO:0000313" key="3">
    <source>
        <dbReference type="EMBL" id="GCB60428.1"/>
    </source>
</evidence>
<dbReference type="EMBL" id="BFAA01003673">
    <property type="protein sequence ID" value="GCB60428.1"/>
    <property type="molecule type" value="Genomic_DNA"/>
</dbReference>
<dbReference type="AlphaFoldDB" id="A0A401NHT5"/>
<name>A0A401NHT5_SCYTO</name>
<evidence type="ECO:0000256" key="2">
    <source>
        <dbReference type="ARBA" id="ARBA00035300"/>
    </source>
</evidence>
<evidence type="ECO:0000313" key="4">
    <source>
        <dbReference type="Proteomes" id="UP000288216"/>
    </source>
</evidence>
<comment type="caution">
    <text evidence="3">The sequence shown here is derived from an EMBL/GenBank/DDBJ whole genome shotgun (WGS) entry which is preliminary data.</text>
</comment>
<comment type="similarity">
    <text evidence="1">Belongs to the ADISSP family.</text>
</comment>
<dbReference type="STRING" id="75743.A0A401NHT5"/>
<dbReference type="Proteomes" id="UP000288216">
    <property type="component" value="Unassembled WGS sequence"/>
</dbReference>
<sequence>MDPEKKGAKPRAGGVRFGAESHEEGAANHVHFEEKLHDSVVMVTQEEDGSFLVKVGFLKISHKYEITFLLPASQNLRQEASSSPLLNLYLKLIDIAPVTEGYRVKCEYIAHKEGVIKEEMVMTNKINNNASVKVTLQARVLDRLHGTPMLLEGVKCIGTEPEYDSEQSDWQGFD</sequence>
<dbReference type="OMA" id="HHRYHIE"/>
<protein>
    <recommendedName>
        <fullName evidence="2">Adipose-secreted signaling protein</fullName>
    </recommendedName>
</protein>
<dbReference type="InterPro" id="IPR026794">
    <property type="entry name" value="ADISSP"/>
</dbReference>
<accession>A0A401NHT5</accession>